<dbReference type="EMBL" id="CAMXCM010000013">
    <property type="protein sequence ID" value="CAI3958875.1"/>
    <property type="molecule type" value="Genomic_DNA"/>
</dbReference>
<organism evidence="1 3">
    <name type="scientific">Commensalibacter communis</name>
    <dbReference type="NCBI Taxonomy" id="2972786"/>
    <lineage>
        <taxon>Bacteria</taxon>
        <taxon>Pseudomonadati</taxon>
        <taxon>Pseudomonadota</taxon>
        <taxon>Alphaproteobacteria</taxon>
        <taxon>Acetobacterales</taxon>
        <taxon>Acetobacteraceae</taxon>
    </lineage>
</organism>
<accession>A0A9W4X7U5</accession>
<gene>
    <name evidence="2" type="ORF">R53529_LOCUS2329</name>
    <name evidence="1" type="ORF">R53530_LOCUS2298</name>
</gene>
<dbReference type="Proteomes" id="UP001154259">
    <property type="component" value="Unassembled WGS sequence"/>
</dbReference>
<comment type="caution">
    <text evidence="1">The sequence shown here is derived from an EMBL/GenBank/DDBJ whole genome shotgun (WGS) entry which is preliminary data.</text>
</comment>
<dbReference type="Proteomes" id="UP001154255">
    <property type="component" value="Unassembled WGS sequence"/>
</dbReference>
<dbReference type="RefSeq" id="WP_271790743.1">
    <property type="nucleotide sequence ID" value="NZ_CAMXCM010000013.1"/>
</dbReference>
<evidence type="ECO:0000313" key="2">
    <source>
        <dbReference type="EMBL" id="CAI3961151.1"/>
    </source>
</evidence>
<dbReference type="AlphaFoldDB" id="A0A9W4X7U5"/>
<protein>
    <submittedName>
        <fullName evidence="1">Uncharacterized protein</fullName>
    </submittedName>
</protein>
<name>A0A9W4X7U5_9PROT</name>
<keyword evidence="4" id="KW-1185">Reference proteome</keyword>
<reference evidence="1" key="1">
    <citation type="submission" date="2022-10" db="EMBL/GenBank/DDBJ databases">
        <authorList>
            <person name="Botero Cardona J."/>
        </authorList>
    </citation>
    <scope>NUCLEOTIDE SEQUENCE</scope>
    <source>
        <strain evidence="1">LMG 31819</strain>
        <strain evidence="2">R-53529</strain>
    </source>
</reference>
<proteinExistence type="predicted"/>
<evidence type="ECO:0000313" key="1">
    <source>
        <dbReference type="EMBL" id="CAI3958875.1"/>
    </source>
</evidence>
<evidence type="ECO:0000313" key="4">
    <source>
        <dbReference type="Proteomes" id="UP001154259"/>
    </source>
</evidence>
<dbReference type="EMBL" id="CAMXCS010000013">
    <property type="protein sequence ID" value="CAI3961151.1"/>
    <property type="molecule type" value="Genomic_DNA"/>
</dbReference>
<evidence type="ECO:0000313" key="3">
    <source>
        <dbReference type="Proteomes" id="UP001154255"/>
    </source>
</evidence>
<sequence length="80" mass="9091">MKYKIETKEDLEKAIKDLGYSYSAFIRVMSSYGDYRTNKGARNTLDREKSGGSKVDPKTIVIINLLAEMKERGFLPADPK</sequence>